<feature type="active site" description="Proton donor/acceptor" evidence="10">
    <location>
        <position position="9"/>
    </location>
</feature>
<dbReference type="SFLD" id="SFLDS00003">
    <property type="entry name" value="Haloacid_Dehalogenase"/>
    <property type="match status" value="1"/>
</dbReference>
<keyword evidence="5" id="KW-0413">Isomerase</keyword>
<feature type="binding site" evidence="12">
    <location>
        <position position="7"/>
    </location>
    <ligand>
        <name>Mg(2+)</name>
        <dbReference type="ChEBI" id="CHEBI:18420"/>
    </ligand>
</feature>
<dbReference type="InterPro" id="IPR051600">
    <property type="entry name" value="Beta-PGM-like"/>
</dbReference>
<name>C0CRJ6_BLAHS</name>
<dbReference type="PATRIC" id="fig|476272.21.peg.186"/>
<evidence type="ECO:0000256" key="4">
    <source>
        <dbReference type="ARBA" id="ARBA00022842"/>
    </source>
</evidence>
<evidence type="ECO:0000256" key="9">
    <source>
        <dbReference type="ARBA" id="ARBA00044991"/>
    </source>
</evidence>
<feature type="binding site" evidence="11">
    <location>
        <begin position="7"/>
        <end position="9"/>
    </location>
    <ligand>
        <name>substrate</name>
    </ligand>
</feature>
<comment type="caution">
    <text evidence="14">The sequence shown here is derived from an EMBL/GenBank/DDBJ whole genome shotgun (WGS) entry which is preliminary data.</text>
</comment>
<feature type="binding site" evidence="12">
    <location>
        <position position="169"/>
    </location>
    <ligand>
        <name>Mg(2+)</name>
        <dbReference type="ChEBI" id="CHEBI:18420"/>
    </ligand>
</feature>
<protein>
    <recommendedName>
        <fullName evidence="9">Beta-phosphoglucomutase</fullName>
        <ecNumber evidence="8">5.4.2.6</ecNumber>
    </recommendedName>
</protein>
<evidence type="ECO:0000256" key="12">
    <source>
        <dbReference type="PIRSR" id="PIRSR610972-3"/>
    </source>
</evidence>
<dbReference type="EC" id="5.4.2.6" evidence="8"/>
<feature type="binding site" evidence="11">
    <location>
        <position position="50"/>
    </location>
    <ligand>
        <name>substrate</name>
    </ligand>
</feature>
<feature type="binding site" evidence="11">
    <location>
        <position position="144"/>
    </location>
    <ligand>
        <name>substrate</name>
    </ligand>
</feature>
<evidence type="ECO:0000256" key="10">
    <source>
        <dbReference type="PIRSR" id="PIRSR610972-1"/>
    </source>
</evidence>
<dbReference type="InterPro" id="IPR036412">
    <property type="entry name" value="HAD-like_sf"/>
</dbReference>
<dbReference type="InterPro" id="IPR023198">
    <property type="entry name" value="PGP-like_dom2"/>
</dbReference>
<evidence type="ECO:0000256" key="1">
    <source>
        <dbReference type="ARBA" id="ARBA00006171"/>
    </source>
</evidence>
<reference evidence="14 15" key="1">
    <citation type="submission" date="2009-01" db="EMBL/GenBank/DDBJ databases">
        <authorList>
            <person name="Fulton L."/>
            <person name="Clifton S."/>
            <person name="Fulton B."/>
            <person name="Xu J."/>
            <person name="Minx P."/>
            <person name="Pepin K.H."/>
            <person name="Johnson M."/>
            <person name="Bhonagiri V."/>
            <person name="Nash W.E."/>
            <person name="Mardis E.R."/>
            <person name="Wilson R.K."/>
        </authorList>
    </citation>
    <scope>NUCLEOTIDE SEQUENCE [LARGE SCALE GENOMIC DNA]</scope>
    <source>
        <strain evidence="15">DSM 10507 / JCM 14656 / S5a33</strain>
    </source>
</reference>
<dbReference type="PANTHER" id="PTHR46193:SF18">
    <property type="entry name" value="HEXITOL PHOSPHATASE B"/>
    <property type="match status" value="1"/>
</dbReference>
<feature type="binding site" evidence="11">
    <location>
        <position position="75"/>
    </location>
    <ligand>
        <name>substrate</name>
    </ligand>
</feature>
<dbReference type="Gene3D" id="1.10.150.240">
    <property type="entry name" value="Putative phosphatase, domain 2"/>
    <property type="match status" value="1"/>
</dbReference>
<dbReference type="NCBIfam" id="TIGR02009">
    <property type="entry name" value="PGMB-YQAB-SF"/>
    <property type="match status" value="1"/>
</dbReference>
<evidence type="ECO:0000313" key="15">
    <source>
        <dbReference type="Proteomes" id="UP000003100"/>
    </source>
</evidence>
<comment type="catalytic activity">
    <reaction evidence="7">
        <text>beta-D-glucose 1-phosphate = beta-D-glucose 6-phosphate</text>
        <dbReference type="Rhea" id="RHEA:20113"/>
        <dbReference type="ChEBI" id="CHEBI:57684"/>
        <dbReference type="ChEBI" id="CHEBI:58247"/>
        <dbReference type="EC" id="5.4.2.6"/>
    </reaction>
</comment>
<sequence length="214" mass="23670">MRAVIFDLDGVVVNTAKYHYLGWKKLAKELGFDFDISHNERLKGVSRMESLNIVLEVGGITGYSEEEKQKLADRKNRYYLEMIESIDGSEILPGIPEFLEKLKNKGYQTALGSASKSGRMILEKLGLDSKFDVIVDGNLVERPKPDPEVFVKAAQLLGVPCEECIVVEDAQAGVQAAHAGGMKCIGIGDERILGEAEKVVSDTEELNRVDLERL</sequence>
<dbReference type="InterPro" id="IPR010976">
    <property type="entry name" value="B-phosphoglucomutase_hydrolase"/>
</dbReference>
<dbReference type="EMBL" id="ACBZ01000187">
    <property type="protein sequence ID" value="EEG47611.1"/>
    <property type="molecule type" value="Genomic_DNA"/>
</dbReference>
<dbReference type="GO" id="GO:0005975">
    <property type="term" value="P:carbohydrate metabolic process"/>
    <property type="evidence" value="ECO:0007669"/>
    <property type="project" value="InterPro"/>
</dbReference>
<reference evidence="14 15" key="2">
    <citation type="submission" date="2009-02" db="EMBL/GenBank/DDBJ databases">
        <title>Draft genome sequence of Blautia hydrogenotrophica DSM 10507 (Ruminococcus hydrogenotrophicus DSM 10507).</title>
        <authorList>
            <person name="Sudarsanam P."/>
            <person name="Ley R."/>
            <person name="Guruge J."/>
            <person name="Turnbaugh P.J."/>
            <person name="Mahowald M."/>
            <person name="Liep D."/>
            <person name="Gordon J."/>
        </authorList>
    </citation>
    <scope>NUCLEOTIDE SEQUENCE [LARGE SCALE GENOMIC DNA]</scope>
    <source>
        <strain evidence="15">DSM 10507 / JCM 14656 / S5a33</strain>
    </source>
</reference>
<dbReference type="PRINTS" id="PR00413">
    <property type="entry name" value="HADHALOGNASE"/>
</dbReference>
<dbReference type="CDD" id="cd02598">
    <property type="entry name" value="HAD_BPGM"/>
    <property type="match status" value="1"/>
</dbReference>
<dbReference type="Pfam" id="PF13419">
    <property type="entry name" value="HAD_2"/>
    <property type="match status" value="1"/>
</dbReference>
<evidence type="ECO:0000313" key="14">
    <source>
        <dbReference type="EMBL" id="EEG47611.1"/>
    </source>
</evidence>
<feature type="binding site" evidence="11">
    <location>
        <begin position="42"/>
        <end position="47"/>
    </location>
    <ligand>
        <name>substrate</name>
    </ligand>
</feature>
<evidence type="ECO:0000256" key="13">
    <source>
        <dbReference type="PIRSR" id="PIRSR610972-4"/>
    </source>
</evidence>
<dbReference type="GO" id="GO:0000287">
    <property type="term" value="F:magnesium ion binding"/>
    <property type="evidence" value="ECO:0007669"/>
    <property type="project" value="InterPro"/>
</dbReference>
<organism evidence="14 15">
    <name type="scientific">Blautia hydrogenotrophica (strain DSM 10507 / JCM 14656 / S5a33)</name>
    <name type="common">Ruminococcus hydrogenotrophicus</name>
    <dbReference type="NCBI Taxonomy" id="476272"/>
    <lineage>
        <taxon>Bacteria</taxon>
        <taxon>Bacillati</taxon>
        <taxon>Bacillota</taxon>
        <taxon>Clostridia</taxon>
        <taxon>Lachnospirales</taxon>
        <taxon>Lachnospiraceae</taxon>
        <taxon>Blautia</taxon>
    </lineage>
</organism>
<comment type="cofactor">
    <cofactor evidence="12">
        <name>Mg(2+)</name>
        <dbReference type="ChEBI" id="CHEBI:18420"/>
    </cofactor>
    <text evidence="12">Binds 2 magnesium ions per subunit.</text>
</comment>
<keyword evidence="2" id="KW-0597">Phosphoprotein</keyword>
<dbReference type="NCBIfam" id="TIGR01509">
    <property type="entry name" value="HAD-SF-IA-v3"/>
    <property type="match status" value="1"/>
</dbReference>
<proteinExistence type="inferred from homology"/>
<keyword evidence="15" id="KW-1185">Reference proteome</keyword>
<dbReference type="InterPro" id="IPR006439">
    <property type="entry name" value="HAD-SF_hydro_IA"/>
</dbReference>
<keyword evidence="6" id="KW-0119">Carbohydrate metabolism</keyword>
<feature type="binding site" evidence="11">
    <location>
        <position position="23"/>
    </location>
    <ligand>
        <name>substrate</name>
    </ligand>
</feature>
<dbReference type="InterPro" id="IPR023214">
    <property type="entry name" value="HAD_sf"/>
</dbReference>
<accession>C0CRJ6</accession>
<dbReference type="HOGENOM" id="CLU_045011_13_3_9"/>
<evidence type="ECO:0000256" key="2">
    <source>
        <dbReference type="ARBA" id="ARBA00022553"/>
    </source>
</evidence>
<dbReference type="GeneID" id="86823320"/>
<evidence type="ECO:0000256" key="7">
    <source>
        <dbReference type="ARBA" id="ARBA00044926"/>
    </source>
</evidence>
<dbReference type="SFLD" id="SFLDG01135">
    <property type="entry name" value="C1.5.6:_HAD__Beta-PGM__Phospha"/>
    <property type="match status" value="1"/>
</dbReference>
<dbReference type="InterPro" id="IPR041492">
    <property type="entry name" value="HAD_2"/>
</dbReference>
<gene>
    <name evidence="14" type="ORF">RUMHYD_03510</name>
</gene>
<feature type="site" description="Important for catalytic activity and assists the phosphoryl transfer reaction to Asp8 by balancing charge and orienting the reacting groups" evidence="13">
    <location>
        <position position="113"/>
    </location>
</feature>
<comment type="similarity">
    <text evidence="1">Belongs to the HAD-like hydrolase superfamily. CbbY/CbbZ/Gph/YieH family.</text>
</comment>
<dbReference type="eggNOG" id="COG0637">
    <property type="taxonomic scope" value="Bacteria"/>
</dbReference>
<dbReference type="InterPro" id="IPR010972">
    <property type="entry name" value="Beta-PGM"/>
</dbReference>
<dbReference type="AlphaFoldDB" id="C0CRJ6"/>
<dbReference type="NCBIfam" id="TIGR01990">
    <property type="entry name" value="bPGM"/>
    <property type="match status" value="1"/>
</dbReference>
<feature type="active site" description="Nucleophile" evidence="10">
    <location>
        <position position="7"/>
    </location>
</feature>
<feature type="binding site" evidence="12">
    <location>
        <position position="168"/>
    </location>
    <ligand>
        <name>Mg(2+)</name>
        <dbReference type="ChEBI" id="CHEBI:18420"/>
    </ligand>
</feature>
<keyword evidence="3 12" id="KW-0479">Metal-binding</keyword>
<evidence type="ECO:0000256" key="3">
    <source>
        <dbReference type="ARBA" id="ARBA00022723"/>
    </source>
</evidence>
<evidence type="ECO:0000256" key="8">
    <source>
        <dbReference type="ARBA" id="ARBA00044968"/>
    </source>
</evidence>
<dbReference type="SUPFAM" id="SSF56784">
    <property type="entry name" value="HAD-like"/>
    <property type="match status" value="1"/>
</dbReference>
<feature type="binding site" evidence="12">
    <location>
        <position position="9"/>
    </location>
    <ligand>
        <name>Mg(2+)</name>
        <dbReference type="ChEBI" id="CHEBI:18420"/>
    </ligand>
</feature>
<dbReference type="SFLD" id="SFLDG01129">
    <property type="entry name" value="C1.5:_HAD__Beta-PGM__Phosphata"/>
    <property type="match status" value="1"/>
</dbReference>
<feature type="site" description="Important for catalytic activity and assists the phosphoryl transfer reaction to Asp8 by balancing charge and orienting the reacting groups" evidence="13">
    <location>
        <position position="144"/>
    </location>
</feature>
<dbReference type="RefSeq" id="WP_005951934.1">
    <property type="nucleotide sequence ID" value="NZ_CP136423.1"/>
</dbReference>
<evidence type="ECO:0000256" key="6">
    <source>
        <dbReference type="ARBA" id="ARBA00023277"/>
    </source>
</evidence>
<dbReference type="Gene3D" id="3.40.50.1000">
    <property type="entry name" value="HAD superfamily/HAD-like"/>
    <property type="match status" value="1"/>
</dbReference>
<evidence type="ECO:0000256" key="11">
    <source>
        <dbReference type="PIRSR" id="PIRSR610972-2"/>
    </source>
</evidence>
<evidence type="ECO:0000256" key="5">
    <source>
        <dbReference type="ARBA" id="ARBA00023235"/>
    </source>
</evidence>
<dbReference type="Proteomes" id="UP000003100">
    <property type="component" value="Unassembled WGS sequence"/>
</dbReference>
<dbReference type="GO" id="GO:0008801">
    <property type="term" value="F:beta-phosphoglucomutase activity"/>
    <property type="evidence" value="ECO:0007669"/>
    <property type="project" value="UniProtKB-EC"/>
</dbReference>
<dbReference type="PANTHER" id="PTHR46193">
    <property type="entry name" value="6-PHOSPHOGLUCONATE PHOSPHATASE"/>
    <property type="match status" value="1"/>
</dbReference>
<keyword evidence="4 12" id="KW-0460">Magnesium</keyword>